<evidence type="ECO:0000256" key="10">
    <source>
        <dbReference type="SAM" id="SignalP"/>
    </source>
</evidence>
<dbReference type="CDD" id="cd04077">
    <property type="entry name" value="Peptidases_S8_PCSK9_ProteinaseK_like"/>
    <property type="match status" value="1"/>
</dbReference>
<evidence type="ECO:0000256" key="9">
    <source>
        <dbReference type="SAM" id="MobiDB-lite"/>
    </source>
</evidence>
<dbReference type="InterPro" id="IPR037045">
    <property type="entry name" value="S8pro/Inhibitor_I9_sf"/>
</dbReference>
<evidence type="ECO:0000313" key="12">
    <source>
        <dbReference type="EMBL" id="KAL3817161.1"/>
    </source>
</evidence>
<protein>
    <recommendedName>
        <fullName evidence="6">subtilisin</fullName>
        <ecNumber evidence="6">3.4.21.62</ecNumber>
    </recommendedName>
</protein>
<dbReference type="GO" id="GO:0004252">
    <property type="term" value="F:serine-type endopeptidase activity"/>
    <property type="evidence" value="ECO:0007669"/>
    <property type="project" value="UniProtKB-UniRule"/>
</dbReference>
<evidence type="ECO:0000256" key="7">
    <source>
        <dbReference type="PROSITE-ProRule" id="PRU01240"/>
    </source>
</evidence>
<proteinExistence type="inferred from homology"/>
<evidence type="ECO:0000256" key="3">
    <source>
        <dbReference type="ARBA" id="ARBA00022801"/>
    </source>
</evidence>
<dbReference type="Proteomes" id="UP001530377">
    <property type="component" value="Unassembled WGS sequence"/>
</dbReference>
<accession>A0ABD3RY83</accession>
<feature type="active site" description="Charge relay system" evidence="7">
    <location>
        <position position="410"/>
    </location>
</feature>
<dbReference type="PROSITE" id="PS51892">
    <property type="entry name" value="SUBTILASE"/>
    <property type="match status" value="1"/>
</dbReference>
<dbReference type="InterPro" id="IPR050131">
    <property type="entry name" value="Peptidase_S8_subtilisin-like"/>
</dbReference>
<reference evidence="12 13" key="1">
    <citation type="submission" date="2024-10" db="EMBL/GenBank/DDBJ databases">
        <title>Updated reference genomes for cyclostephanoid diatoms.</title>
        <authorList>
            <person name="Roberts W.R."/>
            <person name="Alverson A.J."/>
        </authorList>
    </citation>
    <scope>NUCLEOTIDE SEQUENCE [LARGE SCALE GENOMIC DNA]</scope>
    <source>
        <strain evidence="12 13">AJA228-03</strain>
    </source>
</reference>
<dbReference type="EC" id="3.4.21.62" evidence="6"/>
<dbReference type="PROSITE" id="PS00138">
    <property type="entry name" value="SUBTILASE_SER"/>
    <property type="match status" value="1"/>
</dbReference>
<evidence type="ECO:0000256" key="1">
    <source>
        <dbReference type="ARBA" id="ARBA00011073"/>
    </source>
</evidence>
<keyword evidence="10" id="KW-0732">Signal</keyword>
<keyword evidence="2 7" id="KW-0645">Protease</keyword>
<evidence type="ECO:0000259" key="11">
    <source>
        <dbReference type="Pfam" id="PF00082"/>
    </source>
</evidence>
<dbReference type="AlphaFoldDB" id="A0ABD3RY83"/>
<feature type="signal peptide" evidence="10">
    <location>
        <begin position="1"/>
        <end position="19"/>
    </location>
</feature>
<comment type="similarity">
    <text evidence="1 7 8">Belongs to the peptidase S8 family.</text>
</comment>
<dbReference type="PANTHER" id="PTHR43806">
    <property type="entry name" value="PEPTIDASE S8"/>
    <property type="match status" value="1"/>
</dbReference>
<keyword evidence="4 7" id="KW-0720">Serine protease</keyword>
<dbReference type="Gene3D" id="3.30.70.80">
    <property type="entry name" value="Peptidase S8 propeptide/proteinase inhibitor I9"/>
    <property type="match status" value="1"/>
</dbReference>
<dbReference type="GO" id="GO:0006508">
    <property type="term" value="P:proteolysis"/>
    <property type="evidence" value="ECO:0007669"/>
    <property type="project" value="UniProtKB-KW"/>
</dbReference>
<dbReference type="Gene3D" id="3.40.50.200">
    <property type="entry name" value="Peptidase S8/S53 domain"/>
    <property type="match status" value="1"/>
</dbReference>
<dbReference type="PANTHER" id="PTHR43806:SF58">
    <property type="entry name" value="ALKALINE PROTEASE 1-RELATED"/>
    <property type="match status" value="1"/>
</dbReference>
<dbReference type="InterPro" id="IPR000209">
    <property type="entry name" value="Peptidase_S8/S53_dom"/>
</dbReference>
<comment type="caution">
    <text evidence="12">The sequence shown here is derived from an EMBL/GenBank/DDBJ whole genome shotgun (WGS) entry which is preliminary data.</text>
</comment>
<dbReference type="InterPro" id="IPR034193">
    <property type="entry name" value="PCSK9_ProteinaseK-like"/>
</dbReference>
<evidence type="ECO:0000256" key="6">
    <source>
        <dbReference type="ARBA" id="ARBA00023619"/>
    </source>
</evidence>
<feature type="active site" description="Charge relay system" evidence="7">
    <location>
        <position position="213"/>
    </location>
</feature>
<sequence>MKLSIIVFATSLLARAAVASLSALPDEEVNEKVSPRRFGQARAEFPSSSISLPAEEESNEKKQQHRRLGMTEAGAIYEDTVTYMVKFEDTAAASGDRCKALAVANGGTVGYVYKEVANGCSLTMARPEVGTQSGGIILSDFPKVAYFEEDRRVYAFEGDGEESNIFDSSSHIQTRQVNSGGYWNQDRIDQCPLPLNNQVTRKSANGVAVFILDTGIQTNHEDFAGLIGPSNCHFASIEAPARKDSNGHGTHVAATVCGRKSGVATDCRLCAVKVLNANGQGFISNIIAGIDHVVSWCKNNLGTPCVINMSLGMRGTSQMLTDAVTKAVSNGVTVVVAAGNSKENACYTSPARIPVAITVGSTNKLDARSPFSNYGSCVDVYAPGSDIKSARRCSGSTTTCRSYMMMSGTSMASPYVAGLAATIRSRNKSLKPADVRNEIVNKAYLTESNPQLRIATYNDCRG</sequence>
<gene>
    <name evidence="12" type="ORF">ACHAXA_006161</name>
</gene>
<dbReference type="PROSITE" id="PS00136">
    <property type="entry name" value="SUBTILASE_ASP"/>
    <property type="match status" value="1"/>
</dbReference>
<dbReference type="Pfam" id="PF00082">
    <property type="entry name" value="Peptidase_S8"/>
    <property type="match status" value="1"/>
</dbReference>
<dbReference type="SUPFAM" id="SSF52743">
    <property type="entry name" value="Subtilisin-like"/>
    <property type="match status" value="1"/>
</dbReference>
<evidence type="ECO:0000256" key="2">
    <source>
        <dbReference type="ARBA" id="ARBA00022670"/>
    </source>
</evidence>
<evidence type="ECO:0000256" key="8">
    <source>
        <dbReference type="RuleBase" id="RU003355"/>
    </source>
</evidence>
<dbReference type="InterPro" id="IPR023827">
    <property type="entry name" value="Peptidase_S8_Asp-AS"/>
</dbReference>
<dbReference type="PRINTS" id="PR00723">
    <property type="entry name" value="SUBTILISIN"/>
</dbReference>
<organism evidence="12 13">
    <name type="scientific">Cyclostephanos tholiformis</name>
    <dbReference type="NCBI Taxonomy" id="382380"/>
    <lineage>
        <taxon>Eukaryota</taxon>
        <taxon>Sar</taxon>
        <taxon>Stramenopiles</taxon>
        <taxon>Ochrophyta</taxon>
        <taxon>Bacillariophyta</taxon>
        <taxon>Coscinodiscophyceae</taxon>
        <taxon>Thalassiosirophycidae</taxon>
        <taxon>Stephanodiscales</taxon>
        <taxon>Stephanodiscaceae</taxon>
        <taxon>Cyclostephanos</taxon>
    </lineage>
</organism>
<dbReference type="EMBL" id="JALLPB020000117">
    <property type="protein sequence ID" value="KAL3817161.1"/>
    <property type="molecule type" value="Genomic_DNA"/>
</dbReference>
<keyword evidence="13" id="KW-1185">Reference proteome</keyword>
<feature type="region of interest" description="Disordered" evidence="9">
    <location>
        <begin position="32"/>
        <end position="68"/>
    </location>
</feature>
<feature type="chain" id="PRO_5044882268" description="subtilisin" evidence="10">
    <location>
        <begin position="20"/>
        <end position="462"/>
    </location>
</feature>
<dbReference type="InterPro" id="IPR036852">
    <property type="entry name" value="Peptidase_S8/S53_dom_sf"/>
</dbReference>
<evidence type="ECO:0000256" key="5">
    <source>
        <dbReference type="ARBA" id="ARBA00023529"/>
    </source>
</evidence>
<feature type="active site" description="Charge relay system" evidence="7">
    <location>
        <position position="248"/>
    </location>
</feature>
<evidence type="ECO:0000256" key="4">
    <source>
        <dbReference type="ARBA" id="ARBA00022825"/>
    </source>
</evidence>
<comment type="catalytic activity">
    <reaction evidence="5">
        <text>Hydrolysis of proteins with broad specificity for peptide bonds, and a preference for a large uncharged residue in P1. Hydrolyzes peptide amides.</text>
        <dbReference type="EC" id="3.4.21.62"/>
    </reaction>
</comment>
<name>A0ABD3RY83_9STRA</name>
<keyword evidence="3 7" id="KW-0378">Hydrolase</keyword>
<dbReference type="InterPro" id="IPR015500">
    <property type="entry name" value="Peptidase_S8_subtilisin-rel"/>
</dbReference>
<evidence type="ECO:0000313" key="13">
    <source>
        <dbReference type="Proteomes" id="UP001530377"/>
    </source>
</evidence>
<dbReference type="InterPro" id="IPR023828">
    <property type="entry name" value="Peptidase_S8_Ser-AS"/>
</dbReference>
<dbReference type="FunFam" id="3.40.50.200:FF:000016">
    <property type="entry name" value="Proprotein convertase subtilisin/kexin type 9"/>
    <property type="match status" value="1"/>
</dbReference>
<feature type="domain" description="Peptidase S8/S53" evidence="11">
    <location>
        <begin position="205"/>
        <end position="443"/>
    </location>
</feature>